<comment type="caution">
    <text evidence="1">The sequence shown here is derived from an EMBL/GenBank/DDBJ whole genome shotgun (WGS) entry which is preliminary data.</text>
</comment>
<dbReference type="Proteomes" id="UP000503640">
    <property type="component" value="Unassembled WGS sequence"/>
</dbReference>
<reference evidence="2" key="1">
    <citation type="journal article" date="2020" name="Appl. Environ. Microbiol.">
        <title>Diazotrophic Anaeromyxobacter Isolates from Soils.</title>
        <authorList>
            <person name="Masuda Y."/>
            <person name="Yamanaka H."/>
            <person name="Xu Z.X."/>
            <person name="Shiratori Y."/>
            <person name="Aono T."/>
            <person name="Amachi S."/>
            <person name="Senoo K."/>
            <person name="Itoh H."/>
        </authorList>
    </citation>
    <scope>NUCLEOTIDE SEQUENCE [LARGE SCALE GENOMIC DNA]</scope>
    <source>
        <strain evidence="2">R267</strain>
    </source>
</reference>
<organism evidence="1 2">
    <name type="scientific">Anaeromyxobacter diazotrophicus</name>
    <dbReference type="NCBI Taxonomy" id="2590199"/>
    <lineage>
        <taxon>Bacteria</taxon>
        <taxon>Pseudomonadati</taxon>
        <taxon>Myxococcota</taxon>
        <taxon>Myxococcia</taxon>
        <taxon>Myxococcales</taxon>
        <taxon>Cystobacterineae</taxon>
        <taxon>Anaeromyxobacteraceae</taxon>
        <taxon>Anaeromyxobacter</taxon>
    </lineage>
</organism>
<dbReference type="RefSeq" id="WP_176064028.1">
    <property type="nucleotide sequence ID" value="NZ_BJTG01000003.1"/>
</dbReference>
<keyword evidence="2" id="KW-1185">Reference proteome</keyword>
<evidence type="ECO:0000313" key="2">
    <source>
        <dbReference type="Proteomes" id="UP000503640"/>
    </source>
</evidence>
<dbReference type="EMBL" id="BJTG01000003">
    <property type="protein sequence ID" value="GEJ56513.1"/>
    <property type="molecule type" value="Genomic_DNA"/>
</dbReference>
<gene>
    <name evidence="1" type="ORF">AMYX_12540</name>
</gene>
<proteinExistence type="predicted"/>
<evidence type="ECO:0000313" key="1">
    <source>
        <dbReference type="EMBL" id="GEJ56513.1"/>
    </source>
</evidence>
<name>A0A7I9VJG9_9BACT</name>
<sequence>MGQLYDAKLKVEQIIREKNLKESEIKGALSLKSGLLLALVNPATPDDAGKLEKLAAAVKAVLNTDL</sequence>
<dbReference type="AlphaFoldDB" id="A0A7I9VJG9"/>
<protein>
    <submittedName>
        <fullName evidence="1">Uncharacterized protein</fullName>
    </submittedName>
</protein>
<accession>A0A7I9VJG9</accession>